<keyword evidence="1" id="KW-1133">Transmembrane helix</keyword>
<organism evidence="2 3">
    <name type="scientific">Flammeovirga yaeyamensis</name>
    <dbReference type="NCBI Taxonomy" id="367791"/>
    <lineage>
        <taxon>Bacteria</taxon>
        <taxon>Pseudomonadati</taxon>
        <taxon>Bacteroidota</taxon>
        <taxon>Cytophagia</taxon>
        <taxon>Cytophagales</taxon>
        <taxon>Flammeovirgaceae</taxon>
        <taxon>Flammeovirga</taxon>
    </lineage>
</organism>
<sequence>MSKYSKTSQKKLIIYSIVTLFTLTLSLVAEKKFDNKKHDDHIVVVGIMNQNHIKMKYME</sequence>
<name>A0AAX1NB10_9BACT</name>
<proteinExistence type="predicted"/>
<keyword evidence="1" id="KW-0472">Membrane</keyword>
<dbReference type="Proteomes" id="UP000678679">
    <property type="component" value="Chromosome 2"/>
</dbReference>
<gene>
    <name evidence="2" type="ORF">KMW28_27945</name>
</gene>
<accession>A0AAX1NB10</accession>
<keyword evidence="3" id="KW-1185">Reference proteome</keyword>
<protein>
    <submittedName>
        <fullName evidence="2">Uncharacterized protein</fullName>
    </submittedName>
</protein>
<evidence type="ECO:0000313" key="2">
    <source>
        <dbReference type="EMBL" id="QWG04734.1"/>
    </source>
</evidence>
<feature type="transmembrane region" description="Helical" evidence="1">
    <location>
        <begin position="12"/>
        <end position="29"/>
    </location>
</feature>
<dbReference type="EMBL" id="CP076133">
    <property type="protein sequence ID" value="QWG04734.1"/>
    <property type="molecule type" value="Genomic_DNA"/>
</dbReference>
<keyword evidence="1" id="KW-0812">Transmembrane</keyword>
<dbReference type="AlphaFoldDB" id="A0AAX1NB10"/>
<dbReference type="RefSeq" id="WP_066215675.1">
    <property type="nucleotide sequence ID" value="NZ_CP076133.1"/>
</dbReference>
<evidence type="ECO:0000313" key="3">
    <source>
        <dbReference type="Proteomes" id="UP000678679"/>
    </source>
</evidence>
<evidence type="ECO:0000256" key="1">
    <source>
        <dbReference type="SAM" id="Phobius"/>
    </source>
</evidence>
<reference evidence="2 3" key="1">
    <citation type="submission" date="2021-05" db="EMBL/GenBank/DDBJ databases">
        <title>Comparative genomic studies on the polysaccharide-degrading batcterial strains of the Flammeovirga genus.</title>
        <authorList>
            <person name="Zewei F."/>
            <person name="Zheng Z."/>
            <person name="Yu L."/>
            <person name="Ruyue G."/>
            <person name="Yanhong M."/>
            <person name="Yuanyuan C."/>
            <person name="Jingyan G."/>
            <person name="Wenjun H."/>
        </authorList>
    </citation>
    <scope>NUCLEOTIDE SEQUENCE [LARGE SCALE GENOMIC DNA]</scope>
    <source>
        <strain evidence="2 3">NBRC:100898</strain>
    </source>
</reference>
<dbReference type="KEGG" id="fya:KMW28_27945"/>